<evidence type="ECO:0000313" key="1">
    <source>
        <dbReference type="EMBL" id="TCK24489.1"/>
    </source>
</evidence>
<dbReference type="RefSeq" id="WP_132420929.1">
    <property type="nucleotide sequence ID" value="NZ_SMFZ01000001.1"/>
</dbReference>
<organism evidence="1 2">
    <name type="scientific">Pseudonocardia endophytica</name>
    <dbReference type="NCBI Taxonomy" id="401976"/>
    <lineage>
        <taxon>Bacteria</taxon>
        <taxon>Bacillati</taxon>
        <taxon>Actinomycetota</taxon>
        <taxon>Actinomycetes</taxon>
        <taxon>Pseudonocardiales</taxon>
        <taxon>Pseudonocardiaceae</taxon>
        <taxon>Pseudonocardia</taxon>
    </lineage>
</organism>
<dbReference type="Proteomes" id="UP000295560">
    <property type="component" value="Unassembled WGS sequence"/>
</dbReference>
<evidence type="ECO:0008006" key="3">
    <source>
        <dbReference type="Google" id="ProtNLM"/>
    </source>
</evidence>
<proteinExistence type="predicted"/>
<dbReference type="AlphaFoldDB" id="A0A4R1HWT6"/>
<accession>A0A4R1HWT6</accession>
<name>A0A4R1HWT6_PSEEN</name>
<protein>
    <recommendedName>
        <fullName evidence="3">Coenzyme PQQ synthesis protein D (PqqD)</fullName>
    </recommendedName>
</protein>
<comment type="caution">
    <text evidence="1">The sequence shown here is derived from an EMBL/GenBank/DDBJ whole genome shotgun (WGS) entry which is preliminary data.</text>
</comment>
<sequence>MEPVAGLIVRIFDTGWMELGHPDRPDRLLCDESGTAMWIALCQTDWSVGDAAVHLARLWDADPWWVRDMMQQWINDLLEAGIVEP</sequence>
<reference evidence="1 2" key="1">
    <citation type="submission" date="2019-03" db="EMBL/GenBank/DDBJ databases">
        <title>Sequencing the genomes of 1000 actinobacteria strains.</title>
        <authorList>
            <person name="Klenk H.-P."/>
        </authorList>
    </citation>
    <scope>NUCLEOTIDE SEQUENCE [LARGE SCALE GENOMIC DNA]</scope>
    <source>
        <strain evidence="1 2">DSM 44969</strain>
    </source>
</reference>
<evidence type="ECO:0000313" key="2">
    <source>
        <dbReference type="Proteomes" id="UP000295560"/>
    </source>
</evidence>
<gene>
    <name evidence="1" type="ORF">EV378_0261</name>
</gene>
<keyword evidence="2" id="KW-1185">Reference proteome</keyword>
<dbReference type="OrthoDB" id="4229315at2"/>
<dbReference type="EMBL" id="SMFZ01000001">
    <property type="protein sequence ID" value="TCK24489.1"/>
    <property type="molecule type" value="Genomic_DNA"/>
</dbReference>